<reference evidence="2 3" key="1">
    <citation type="submission" date="2012-05" db="EMBL/GenBank/DDBJ databases">
        <authorList>
            <person name="Weinstock G."/>
            <person name="Sodergren E."/>
            <person name="Lobos E.A."/>
            <person name="Fulton L."/>
            <person name="Fulton R."/>
            <person name="Courtney L."/>
            <person name="Fronick C."/>
            <person name="O'Laughlin M."/>
            <person name="Godfrey J."/>
            <person name="Wilson R.M."/>
            <person name="Miner T."/>
            <person name="Farmer C."/>
            <person name="Delehaunty K."/>
            <person name="Cordes M."/>
            <person name="Minx P."/>
            <person name="Tomlinson C."/>
            <person name="Chen J."/>
            <person name="Wollam A."/>
            <person name="Pepin K.H."/>
            <person name="Bhonagiri V."/>
            <person name="Zhang X."/>
            <person name="Suruliraj S."/>
            <person name="Warren W."/>
            <person name="Mitreva M."/>
            <person name="Mardis E.R."/>
            <person name="Wilson R.K."/>
        </authorList>
    </citation>
    <scope>NUCLEOTIDE SEQUENCE [LARGE SCALE GENOMIC DNA]</scope>
    <source>
        <strain evidence="2 3">F0235</strain>
    </source>
</reference>
<dbReference type="AlphaFoldDB" id="L1MFS4"/>
<dbReference type="InterPro" id="IPR037401">
    <property type="entry name" value="SnoaL-like"/>
</dbReference>
<organism evidence="2 3">
    <name type="scientific">Corynebacterium durum F0235</name>
    <dbReference type="NCBI Taxonomy" id="1035195"/>
    <lineage>
        <taxon>Bacteria</taxon>
        <taxon>Bacillati</taxon>
        <taxon>Actinomycetota</taxon>
        <taxon>Actinomycetes</taxon>
        <taxon>Mycobacteriales</taxon>
        <taxon>Corynebacteriaceae</taxon>
        <taxon>Corynebacterium</taxon>
    </lineage>
</organism>
<feature type="domain" description="SnoaL-like" evidence="1">
    <location>
        <begin position="11"/>
        <end position="120"/>
    </location>
</feature>
<evidence type="ECO:0000259" key="1">
    <source>
        <dbReference type="Pfam" id="PF12680"/>
    </source>
</evidence>
<proteinExistence type="predicted"/>
<dbReference type="STRING" id="1035195.HMPREF9997_01590"/>
<evidence type="ECO:0000313" key="2">
    <source>
        <dbReference type="EMBL" id="EKX89895.1"/>
    </source>
</evidence>
<dbReference type="EMBL" id="AMEM01000019">
    <property type="protein sequence ID" value="EKX89895.1"/>
    <property type="molecule type" value="Genomic_DNA"/>
</dbReference>
<evidence type="ECO:0000313" key="3">
    <source>
        <dbReference type="Proteomes" id="UP000010445"/>
    </source>
</evidence>
<dbReference type="Gene3D" id="3.10.450.50">
    <property type="match status" value="1"/>
</dbReference>
<dbReference type="Pfam" id="PF12680">
    <property type="entry name" value="SnoaL_2"/>
    <property type="match status" value="1"/>
</dbReference>
<keyword evidence="3" id="KW-1185">Reference proteome</keyword>
<comment type="caution">
    <text evidence="2">The sequence shown here is derived from an EMBL/GenBank/DDBJ whole genome shotgun (WGS) entry which is preliminary data.</text>
</comment>
<dbReference type="InterPro" id="IPR032710">
    <property type="entry name" value="NTF2-like_dom_sf"/>
</dbReference>
<sequence length="138" mass="14834">MTIHDPIAVAQHYFAAVSQGDMETVAALLDPNVVWHQPGNNRFSGAHEGVAAIAQLIGGMMEVSEGTFTLTVTGPMMRNGDYVAVPVRFQGQRQGTPQGTLAMDMMGIDLLTVTNGKITAVRLFSEDQPGEDQFWGTP</sequence>
<dbReference type="eggNOG" id="COG3631">
    <property type="taxonomic scope" value="Bacteria"/>
</dbReference>
<dbReference type="HOGENOM" id="CLU_123830_0_1_11"/>
<dbReference type="OrthoDB" id="8375282at2"/>
<accession>L1MFS4</accession>
<gene>
    <name evidence="2" type="ORF">HMPREF9997_01590</name>
</gene>
<dbReference type="CDD" id="cd00531">
    <property type="entry name" value="NTF2_like"/>
    <property type="match status" value="1"/>
</dbReference>
<dbReference type="RefSeq" id="WP_006063819.1">
    <property type="nucleotide sequence ID" value="NZ_KB290831.1"/>
</dbReference>
<dbReference type="SUPFAM" id="SSF54427">
    <property type="entry name" value="NTF2-like"/>
    <property type="match status" value="1"/>
</dbReference>
<name>L1MFS4_9CORY</name>
<protein>
    <submittedName>
        <fullName evidence="2">SnoaL-like polyketide cyclase</fullName>
    </submittedName>
</protein>
<dbReference type="Proteomes" id="UP000010445">
    <property type="component" value="Unassembled WGS sequence"/>
</dbReference>